<dbReference type="EMBL" id="FTOQ01000013">
    <property type="protein sequence ID" value="SIT06171.1"/>
    <property type="molecule type" value="Genomic_DNA"/>
</dbReference>
<dbReference type="PROSITE" id="PS50894">
    <property type="entry name" value="HPT"/>
    <property type="match status" value="1"/>
</dbReference>
<protein>
    <submittedName>
        <fullName evidence="4">Hpt domain-containing protein</fullName>
    </submittedName>
</protein>
<organism evidence="4 5">
    <name type="scientific">Roseivivax lentus</name>
    <dbReference type="NCBI Taxonomy" id="633194"/>
    <lineage>
        <taxon>Bacteria</taxon>
        <taxon>Pseudomonadati</taxon>
        <taxon>Pseudomonadota</taxon>
        <taxon>Alphaproteobacteria</taxon>
        <taxon>Rhodobacterales</taxon>
        <taxon>Roseobacteraceae</taxon>
        <taxon>Roseivivax</taxon>
    </lineage>
</organism>
<name>A0A1N7P6G7_9RHOB</name>
<dbReference type="STRING" id="633194.SAMN05421759_11323"/>
<dbReference type="AlphaFoldDB" id="A0A1N7P6G7"/>
<keyword evidence="5" id="KW-1185">Reference proteome</keyword>
<dbReference type="GO" id="GO:0004672">
    <property type="term" value="F:protein kinase activity"/>
    <property type="evidence" value="ECO:0007669"/>
    <property type="project" value="UniProtKB-ARBA"/>
</dbReference>
<dbReference type="Gene3D" id="1.20.120.160">
    <property type="entry name" value="HPT domain"/>
    <property type="match status" value="1"/>
</dbReference>
<dbReference type="GO" id="GO:0000160">
    <property type="term" value="P:phosphorelay signal transduction system"/>
    <property type="evidence" value="ECO:0007669"/>
    <property type="project" value="UniProtKB-KW"/>
</dbReference>
<dbReference type="OrthoDB" id="7889027at2"/>
<dbReference type="InterPro" id="IPR036641">
    <property type="entry name" value="HPT_dom_sf"/>
</dbReference>
<gene>
    <name evidence="4" type="ORF">SAMN05421759_11323</name>
</gene>
<dbReference type="InterPro" id="IPR008207">
    <property type="entry name" value="Sig_transdc_His_kin_Hpt_dom"/>
</dbReference>
<dbReference type="Pfam" id="PF01627">
    <property type="entry name" value="Hpt"/>
    <property type="match status" value="1"/>
</dbReference>
<evidence type="ECO:0000256" key="1">
    <source>
        <dbReference type="ARBA" id="ARBA00023012"/>
    </source>
</evidence>
<proteinExistence type="predicted"/>
<keyword evidence="1" id="KW-0902">Two-component regulatory system</keyword>
<dbReference type="RefSeq" id="WP_076449690.1">
    <property type="nucleotide sequence ID" value="NZ_FTOQ01000013.1"/>
</dbReference>
<evidence type="ECO:0000259" key="3">
    <source>
        <dbReference type="PROSITE" id="PS50894"/>
    </source>
</evidence>
<evidence type="ECO:0000256" key="2">
    <source>
        <dbReference type="PROSITE-ProRule" id="PRU00110"/>
    </source>
</evidence>
<evidence type="ECO:0000313" key="4">
    <source>
        <dbReference type="EMBL" id="SIT06171.1"/>
    </source>
</evidence>
<keyword evidence="2" id="KW-0597">Phosphoprotein</keyword>
<feature type="domain" description="HPt" evidence="3">
    <location>
        <begin position="1"/>
        <end position="105"/>
    </location>
</feature>
<accession>A0A1N7P6G7</accession>
<dbReference type="SMART" id="SM00073">
    <property type="entry name" value="HPT"/>
    <property type="match status" value="1"/>
</dbReference>
<dbReference type="Proteomes" id="UP000186684">
    <property type="component" value="Unassembled WGS sequence"/>
</dbReference>
<dbReference type="SUPFAM" id="SSF47226">
    <property type="entry name" value="Histidine-containing phosphotransfer domain, HPT domain"/>
    <property type="match status" value="1"/>
</dbReference>
<sequence length="105" mass="11388">MQAIRQRFLDGLEERLAEMESLVDLLDDPNSASRVWAEIRMRVHRIAGVAGSLGFAALGARAAQIDNAIEAMPQQGAPLKDATLRAAMDSLLDDIDEILEIESAA</sequence>
<feature type="modified residue" description="Phosphohistidine" evidence="2">
    <location>
        <position position="44"/>
    </location>
</feature>
<reference evidence="5" key="1">
    <citation type="submission" date="2017-01" db="EMBL/GenBank/DDBJ databases">
        <authorList>
            <person name="Varghese N."/>
            <person name="Submissions S."/>
        </authorList>
    </citation>
    <scope>NUCLEOTIDE SEQUENCE [LARGE SCALE GENOMIC DNA]</scope>
    <source>
        <strain evidence="5">DSM 29430</strain>
    </source>
</reference>
<evidence type="ECO:0000313" key="5">
    <source>
        <dbReference type="Proteomes" id="UP000186684"/>
    </source>
</evidence>